<feature type="compositionally biased region" description="Polar residues" evidence="5">
    <location>
        <begin position="194"/>
        <end position="204"/>
    </location>
</feature>
<evidence type="ECO:0000313" key="7">
    <source>
        <dbReference type="Proteomes" id="UP000077521"/>
    </source>
</evidence>
<dbReference type="Proteomes" id="UP000077521">
    <property type="component" value="Unassembled WGS sequence"/>
</dbReference>
<dbReference type="InterPro" id="IPR051718">
    <property type="entry name" value="ARF_GTPase-activating"/>
</dbReference>
<feature type="compositionally biased region" description="Low complexity" evidence="5">
    <location>
        <begin position="403"/>
        <end position="422"/>
    </location>
</feature>
<organism evidence="6 7">
    <name type="scientific">Tilletia indica</name>
    <dbReference type="NCBI Taxonomy" id="43049"/>
    <lineage>
        <taxon>Eukaryota</taxon>
        <taxon>Fungi</taxon>
        <taxon>Dikarya</taxon>
        <taxon>Basidiomycota</taxon>
        <taxon>Ustilaginomycotina</taxon>
        <taxon>Exobasidiomycetes</taxon>
        <taxon>Tilletiales</taxon>
        <taxon>Tilletiaceae</taxon>
        <taxon>Tilletia</taxon>
    </lineage>
</organism>
<dbReference type="PANTHER" id="PTHR45705:SF14">
    <property type="entry name" value="ARF-GAP DOMAIN-CONTAINING PROTEIN"/>
    <property type="match status" value="1"/>
</dbReference>
<reference evidence="6" key="2">
    <citation type="journal article" date="2019" name="IMA Fungus">
        <title>Genome sequencing and comparison of five Tilletia species to identify candidate genes for the detection of regulated species infecting wheat.</title>
        <authorList>
            <person name="Nguyen H.D.T."/>
            <person name="Sultana T."/>
            <person name="Kesanakurti P."/>
            <person name="Hambleton S."/>
        </authorList>
    </citation>
    <scope>NUCLEOTIDE SEQUENCE</scope>
    <source>
        <strain evidence="6">DAOMC 236416</strain>
    </source>
</reference>
<dbReference type="GO" id="GO:0005737">
    <property type="term" value="C:cytoplasm"/>
    <property type="evidence" value="ECO:0007669"/>
    <property type="project" value="TreeGrafter"/>
</dbReference>
<feature type="region of interest" description="Disordered" evidence="5">
    <location>
        <begin position="163"/>
        <end position="290"/>
    </location>
</feature>
<feature type="compositionally biased region" description="Low complexity" evidence="5">
    <location>
        <begin position="271"/>
        <end position="283"/>
    </location>
</feature>
<keyword evidence="7" id="KW-1185">Reference proteome</keyword>
<dbReference type="PRINTS" id="PR00405">
    <property type="entry name" value="REVINTRACTNG"/>
</dbReference>
<sequence>MSYGRPHQSKAQNDANAKTLRALVKHPDNKTCADCKRNGTNNARSREAFPHTIYLEHFADSDSSPRYYLPTDPRWASWNIGCYLCIRCSGIHRSMGTHISKVKSIDLDIWTPEQMEAIQKWGNRRCNLYWEAHLKPGHVPPDHKIESFIRSKYELRRWAREGPVPDPATLDPAASEPPAATAAPTAGTSTASSRNTAPSVAQPSNGGGGILDLLDDPVPSAAAAGAPKPSASAVATKSPVAPAQTSSGSGLFDLDWSSAPTTASAGGGGAAATTTTTSPTSAGGPKGKDDILSLFSAPRPYIPSAGGAASASGAGAGAGGFGALNASFGGLNMGGGASNGASAAPAAGGLAGLDASNPWGAPAGGANAQRSNSLFDSQDVWGAAKPAAGAGAGGGGGFGDIWGSSGSASQTGTTSTTTGAAAAKKDDAFADIWGDFK</sequence>
<dbReference type="GO" id="GO:0008270">
    <property type="term" value="F:zinc ion binding"/>
    <property type="evidence" value="ECO:0007669"/>
    <property type="project" value="UniProtKB-KW"/>
</dbReference>
<comment type="caution">
    <text evidence="6">The sequence shown here is derived from an EMBL/GenBank/DDBJ whole genome shotgun (WGS) entry which is preliminary data.</text>
</comment>
<evidence type="ECO:0000256" key="3">
    <source>
        <dbReference type="ARBA" id="ARBA00022771"/>
    </source>
</evidence>
<evidence type="ECO:0000256" key="5">
    <source>
        <dbReference type="SAM" id="MobiDB-lite"/>
    </source>
</evidence>
<keyword evidence="1" id="KW-0343">GTPase activation</keyword>
<name>A0A177TW24_9BASI</name>
<proteinExistence type="predicted"/>
<dbReference type="AlphaFoldDB" id="A0A177TW24"/>
<gene>
    <name evidence="6" type="ORF">A4X13_0g3330</name>
</gene>
<feature type="compositionally biased region" description="Low complexity" evidence="5">
    <location>
        <begin position="216"/>
        <end position="235"/>
    </location>
</feature>
<keyword evidence="4" id="KW-0862">Zinc</keyword>
<protein>
    <submittedName>
        <fullName evidence="6">Uncharacterized protein</fullName>
    </submittedName>
</protein>
<dbReference type="InterPro" id="IPR037278">
    <property type="entry name" value="ARFGAP/RecO"/>
</dbReference>
<dbReference type="SMART" id="SM00105">
    <property type="entry name" value="ArfGap"/>
    <property type="match status" value="1"/>
</dbReference>
<dbReference type="InterPro" id="IPR038508">
    <property type="entry name" value="ArfGAP_dom_sf"/>
</dbReference>
<evidence type="ECO:0000256" key="1">
    <source>
        <dbReference type="ARBA" id="ARBA00022468"/>
    </source>
</evidence>
<feature type="compositionally biased region" description="Low complexity" evidence="5">
    <location>
        <begin position="172"/>
        <end position="193"/>
    </location>
</feature>
<dbReference type="Gene3D" id="1.10.220.150">
    <property type="entry name" value="Arf GTPase activating protein"/>
    <property type="match status" value="1"/>
</dbReference>
<dbReference type="FunFam" id="1.10.220.150:FF:000009">
    <property type="entry name" value="stromal membrane-associated protein 1 isoform X1"/>
    <property type="match status" value="1"/>
</dbReference>
<keyword evidence="3" id="KW-0863">Zinc-finger</keyword>
<evidence type="ECO:0000313" key="6">
    <source>
        <dbReference type="EMBL" id="KAE8254659.1"/>
    </source>
</evidence>
<reference evidence="6" key="1">
    <citation type="submission" date="2016-04" db="EMBL/GenBank/DDBJ databases">
        <authorList>
            <person name="Nguyen H.D."/>
            <person name="Samba Siva P."/>
            <person name="Cullis J."/>
            <person name="Levesque C.A."/>
            <person name="Hambleton S."/>
        </authorList>
    </citation>
    <scope>NUCLEOTIDE SEQUENCE</scope>
    <source>
        <strain evidence="6">DAOMC 236416</strain>
    </source>
</reference>
<keyword evidence="2" id="KW-0479">Metal-binding</keyword>
<dbReference type="PANTHER" id="PTHR45705">
    <property type="entry name" value="FI20236P1"/>
    <property type="match status" value="1"/>
</dbReference>
<dbReference type="GO" id="GO:0005096">
    <property type="term" value="F:GTPase activator activity"/>
    <property type="evidence" value="ECO:0007669"/>
    <property type="project" value="UniProtKB-KW"/>
</dbReference>
<accession>A0A177TW24</accession>
<dbReference type="EMBL" id="LWDF02000183">
    <property type="protein sequence ID" value="KAE8254659.1"/>
    <property type="molecule type" value="Genomic_DNA"/>
</dbReference>
<dbReference type="PROSITE" id="PS50115">
    <property type="entry name" value="ARFGAP"/>
    <property type="match status" value="1"/>
</dbReference>
<evidence type="ECO:0000256" key="4">
    <source>
        <dbReference type="ARBA" id="ARBA00022833"/>
    </source>
</evidence>
<dbReference type="SUPFAM" id="SSF57863">
    <property type="entry name" value="ArfGap/RecO-like zinc finger"/>
    <property type="match status" value="1"/>
</dbReference>
<evidence type="ECO:0000256" key="2">
    <source>
        <dbReference type="ARBA" id="ARBA00022723"/>
    </source>
</evidence>
<feature type="region of interest" description="Disordered" evidence="5">
    <location>
        <begin position="401"/>
        <end position="424"/>
    </location>
</feature>
<dbReference type="InterPro" id="IPR001164">
    <property type="entry name" value="ArfGAP_dom"/>
</dbReference>
<dbReference type="Pfam" id="PF01412">
    <property type="entry name" value="ArfGap"/>
    <property type="match status" value="1"/>
</dbReference>